<keyword evidence="2" id="KW-0285">Flavoprotein</keyword>
<dbReference type="PANTHER" id="PTHR13789:SF307">
    <property type="entry name" value="HYDROXYLASE, PUTATIVE (AFU_ORTHOLOGUE AFUA_2G04330)-RELATED"/>
    <property type="match status" value="1"/>
</dbReference>
<gene>
    <name evidence="8" type="ORF">COCMIDRAFT_22551</name>
</gene>
<keyword evidence="6" id="KW-1133">Transmembrane helix</keyword>
<dbReference type="InterPro" id="IPR036188">
    <property type="entry name" value="FAD/NAD-bd_sf"/>
</dbReference>
<dbReference type="GO" id="GO:0071949">
    <property type="term" value="F:FAD binding"/>
    <property type="evidence" value="ECO:0007669"/>
    <property type="project" value="InterPro"/>
</dbReference>
<dbReference type="SUPFAM" id="SSF51905">
    <property type="entry name" value="FAD/NAD(P)-binding domain"/>
    <property type="match status" value="1"/>
</dbReference>
<dbReference type="eggNOG" id="KOG2614">
    <property type="taxonomic scope" value="Eukaryota"/>
</dbReference>
<keyword evidence="3" id="KW-0274">FAD</keyword>
<evidence type="ECO:0000256" key="3">
    <source>
        <dbReference type="ARBA" id="ARBA00022827"/>
    </source>
</evidence>
<keyword evidence="6" id="KW-0472">Membrane</keyword>
<evidence type="ECO:0000259" key="7">
    <source>
        <dbReference type="Pfam" id="PF01494"/>
    </source>
</evidence>
<evidence type="ECO:0000256" key="5">
    <source>
        <dbReference type="ARBA" id="ARBA00023033"/>
    </source>
</evidence>
<dbReference type="STRING" id="930090.W6ZD94"/>
<dbReference type="PRINTS" id="PR00420">
    <property type="entry name" value="RNGMNOXGNASE"/>
</dbReference>
<sequence>MSTTKPICRVPLHVVIVGAGIGGLSAAVALGNRGHSVLVLESTFELLRALINVQLSHVGAGVALPPTTRQWYESEGVLQANDTACVPLDGIEITKWDTGELITQTAANPVGKQNAVHHGDMQLALLARAQELENVEIRLGARVVDVDIETTIAVLSDGQRVAGDLIIAADGVKSTLKARVCPPEAVVPLPTGEAAYRFTLSRDLLESDPRLQELVQRPWATRWDGPSRHVVAYPVHNHRLLNVVLIHPDNGDAEESWTSVTDKQNVLADYQGWDPTLLKLVALAPPEVPNFRMFIYPPAPIWVKGSTVLLGDACHAMLPYLGQGVAQAVEDATAIATVLSLIENRQQLPLALRAYESSRKERVDHIQAATYRAREQLHLRDGDAQAARDSERRAASNTGQNSDVVKMQHSYWTWDAAGMAEKTLAALIVA</sequence>
<dbReference type="EMBL" id="KI963928">
    <property type="protein sequence ID" value="EUC49772.1"/>
    <property type="molecule type" value="Genomic_DNA"/>
</dbReference>
<dbReference type="HOGENOM" id="CLU_009665_19_3_1"/>
<dbReference type="Gene3D" id="3.50.50.60">
    <property type="entry name" value="FAD/NAD(P)-binding domain"/>
    <property type="match status" value="1"/>
</dbReference>
<keyword evidence="9" id="KW-1185">Reference proteome</keyword>
<organism evidence="8 9">
    <name type="scientific">Bipolaris oryzae ATCC 44560</name>
    <dbReference type="NCBI Taxonomy" id="930090"/>
    <lineage>
        <taxon>Eukaryota</taxon>
        <taxon>Fungi</taxon>
        <taxon>Dikarya</taxon>
        <taxon>Ascomycota</taxon>
        <taxon>Pezizomycotina</taxon>
        <taxon>Dothideomycetes</taxon>
        <taxon>Pleosporomycetidae</taxon>
        <taxon>Pleosporales</taxon>
        <taxon>Pleosporineae</taxon>
        <taxon>Pleosporaceae</taxon>
        <taxon>Bipolaris</taxon>
    </lineage>
</organism>
<accession>W6ZD94</accession>
<dbReference type="AlphaFoldDB" id="W6ZD94"/>
<dbReference type="OrthoDB" id="16820at2759"/>
<dbReference type="GeneID" id="19120272"/>
<dbReference type="InterPro" id="IPR050493">
    <property type="entry name" value="FAD-dep_Monooxygenase_BioMet"/>
</dbReference>
<dbReference type="RefSeq" id="XP_007683624.1">
    <property type="nucleotide sequence ID" value="XM_007685434.1"/>
</dbReference>
<evidence type="ECO:0000256" key="6">
    <source>
        <dbReference type="SAM" id="Phobius"/>
    </source>
</evidence>
<dbReference type="KEGG" id="bor:COCMIDRAFT_22551"/>
<feature type="domain" description="FAD-binding" evidence="7">
    <location>
        <begin position="13"/>
        <end position="366"/>
    </location>
</feature>
<protein>
    <recommendedName>
        <fullName evidence="7">FAD-binding domain-containing protein</fullName>
    </recommendedName>
</protein>
<evidence type="ECO:0000313" key="8">
    <source>
        <dbReference type="EMBL" id="EUC49772.1"/>
    </source>
</evidence>
<proteinExistence type="inferred from homology"/>
<dbReference type="GO" id="GO:0004497">
    <property type="term" value="F:monooxygenase activity"/>
    <property type="evidence" value="ECO:0007669"/>
    <property type="project" value="UniProtKB-KW"/>
</dbReference>
<name>W6ZD94_COCMI</name>
<keyword evidence="4" id="KW-0560">Oxidoreductase</keyword>
<feature type="transmembrane region" description="Helical" evidence="6">
    <location>
        <begin position="12"/>
        <end position="31"/>
    </location>
</feature>
<keyword evidence="6" id="KW-0812">Transmembrane</keyword>
<dbReference type="PANTHER" id="PTHR13789">
    <property type="entry name" value="MONOOXYGENASE"/>
    <property type="match status" value="1"/>
</dbReference>
<dbReference type="Proteomes" id="UP000054032">
    <property type="component" value="Unassembled WGS sequence"/>
</dbReference>
<reference evidence="8 9" key="1">
    <citation type="journal article" date="2013" name="PLoS Genet.">
        <title>Comparative genome structure, secondary metabolite, and effector coding capacity across Cochliobolus pathogens.</title>
        <authorList>
            <person name="Condon B.J."/>
            <person name="Leng Y."/>
            <person name="Wu D."/>
            <person name="Bushley K.E."/>
            <person name="Ohm R.A."/>
            <person name="Otillar R."/>
            <person name="Martin J."/>
            <person name="Schackwitz W."/>
            <person name="Grimwood J."/>
            <person name="MohdZainudin N."/>
            <person name="Xue C."/>
            <person name="Wang R."/>
            <person name="Manning V.A."/>
            <person name="Dhillon B."/>
            <person name="Tu Z.J."/>
            <person name="Steffenson B.J."/>
            <person name="Salamov A."/>
            <person name="Sun H."/>
            <person name="Lowry S."/>
            <person name="LaButti K."/>
            <person name="Han J."/>
            <person name="Copeland A."/>
            <person name="Lindquist E."/>
            <person name="Barry K."/>
            <person name="Schmutz J."/>
            <person name="Baker S.E."/>
            <person name="Ciuffetti L.M."/>
            <person name="Grigoriev I.V."/>
            <person name="Zhong S."/>
            <person name="Turgeon B.G."/>
        </authorList>
    </citation>
    <scope>NUCLEOTIDE SEQUENCE [LARGE SCALE GENOMIC DNA]</scope>
    <source>
        <strain evidence="8 9">ATCC 44560</strain>
    </source>
</reference>
<dbReference type="Pfam" id="PF01494">
    <property type="entry name" value="FAD_binding_3"/>
    <property type="match status" value="1"/>
</dbReference>
<comment type="similarity">
    <text evidence="1">Belongs to the paxM FAD-dependent monooxygenase family.</text>
</comment>
<dbReference type="InterPro" id="IPR002938">
    <property type="entry name" value="FAD-bd"/>
</dbReference>
<evidence type="ECO:0000313" key="9">
    <source>
        <dbReference type="Proteomes" id="UP000054032"/>
    </source>
</evidence>
<evidence type="ECO:0000256" key="4">
    <source>
        <dbReference type="ARBA" id="ARBA00023002"/>
    </source>
</evidence>
<keyword evidence="5" id="KW-0503">Monooxygenase</keyword>
<dbReference type="SUPFAM" id="SSF54373">
    <property type="entry name" value="FAD-linked reductases, C-terminal domain"/>
    <property type="match status" value="1"/>
</dbReference>
<evidence type="ECO:0000256" key="2">
    <source>
        <dbReference type="ARBA" id="ARBA00022630"/>
    </source>
</evidence>
<evidence type="ECO:0000256" key="1">
    <source>
        <dbReference type="ARBA" id="ARBA00007992"/>
    </source>
</evidence>